<dbReference type="VEuPathDB" id="VectorBase:AMIN001820"/>
<reference evidence="13" key="1">
    <citation type="submission" date="2013-03" db="EMBL/GenBank/DDBJ databases">
        <title>The Genome Sequence of Anopheles minimus MINIMUS1.</title>
        <authorList>
            <consortium name="The Broad Institute Genomics Platform"/>
            <person name="Neafsey D.E."/>
            <person name="Walton C."/>
            <person name="Walker B."/>
            <person name="Young S.K."/>
            <person name="Zeng Q."/>
            <person name="Gargeya S."/>
            <person name="Fitzgerald M."/>
            <person name="Haas B."/>
            <person name="Abouelleil A."/>
            <person name="Allen A.W."/>
            <person name="Alvarado L."/>
            <person name="Arachchi H.M."/>
            <person name="Berlin A.M."/>
            <person name="Chapman S.B."/>
            <person name="Gainer-Dewar J."/>
            <person name="Goldberg J."/>
            <person name="Griggs A."/>
            <person name="Gujja S."/>
            <person name="Hansen M."/>
            <person name="Howarth C."/>
            <person name="Imamovic A."/>
            <person name="Ireland A."/>
            <person name="Larimer J."/>
            <person name="McCowan C."/>
            <person name="Murphy C."/>
            <person name="Pearson M."/>
            <person name="Poon T.W."/>
            <person name="Priest M."/>
            <person name="Roberts A."/>
            <person name="Saif S."/>
            <person name="Shea T."/>
            <person name="Sisk P."/>
            <person name="Sykes S."/>
            <person name="Wortman J."/>
            <person name="Nusbaum C."/>
            <person name="Birren B."/>
        </authorList>
    </citation>
    <scope>NUCLEOTIDE SEQUENCE [LARGE SCALE GENOMIC DNA]</scope>
    <source>
        <strain evidence="13">MINIMUS1</strain>
    </source>
</reference>
<evidence type="ECO:0000256" key="4">
    <source>
        <dbReference type="ARBA" id="ARBA00022454"/>
    </source>
</evidence>
<evidence type="ECO:0000313" key="13">
    <source>
        <dbReference type="Proteomes" id="UP000075920"/>
    </source>
</evidence>
<protein>
    <recommendedName>
        <fullName evidence="11">Daxx histone-binding domain-containing protein</fullName>
    </recommendedName>
</protein>
<evidence type="ECO:0000259" key="11">
    <source>
        <dbReference type="Pfam" id="PF20920"/>
    </source>
</evidence>
<feature type="compositionally biased region" description="Polar residues" evidence="10">
    <location>
        <begin position="35"/>
        <end position="48"/>
    </location>
</feature>
<dbReference type="InterPro" id="IPR046378">
    <property type="entry name" value="DAXX_histone-bd"/>
</dbReference>
<keyword evidence="6" id="KW-0053">Apoptosis</keyword>
<dbReference type="GO" id="GO:0003713">
    <property type="term" value="F:transcription coactivator activity"/>
    <property type="evidence" value="ECO:0007669"/>
    <property type="project" value="TreeGrafter"/>
</dbReference>
<keyword evidence="13" id="KW-1185">Reference proteome</keyword>
<keyword evidence="5" id="KW-0963">Cytoplasm</keyword>
<feature type="region of interest" description="Disordered" evidence="10">
    <location>
        <begin position="125"/>
        <end position="202"/>
    </location>
</feature>
<keyword evidence="9" id="KW-0539">Nucleus</keyword>
<feature type="compositionally biased region" description="Low complexity" evidence="10">
    <location>
        <begin position="526"/>
        <end position="537"/>
    </location>
</feature>
<dbReference type="InterPro" id="IPR046426">
    <property type="entry name" value="DAXX_histone-bd_sf"/>
</dbReference>
<dbReference type="AlphaFoldDB" id="A0A182VUS6"/>
<dbReference type="InterPro" id="IPR038298">
    <property type="entry name" value="Daxx_N_sf"/>
</dbReference>
<feature type="compositionally biased region" description="Basic and acidic residues" evidence="10">
    <location>
        <begin position="188"/>
        <end position="198"/>
    </location>
</feature>
<feature type="compositionally biased region" description="Low complexity" evidence="10">
    <location>
        <begin position="138"/>
        <end position="158"/>
    </location>
</feature>
<evidence type="ECO:0000313" key="12">
    <source>
        <dbReference type="EnsemblMetazoa" id="AMIN001820-PA"/>
    </source>
</evidence>
<feature type="domain" description="Daxx histone-binding" evidence="11">
    <location>
        <begin position="416"/>
        <end position="497"/>
    </location>
</feature>
<keyword evidence="7" id="KW-0175">Coiled coil</keyword>
<dbReference type="GO" id="GO:0005737">
    <property type="term" value="C:cytoplasm"/>
    <property type="evidence" value="ECO:0007669"/>
    <property type="project" value="UniProtKB-SubCell"/>
</dbReference>
<keyword evidence="8" id="KW-0143">Chaperone</keyword>
<feature type="compositionally biased region" description="Acidic residues" evidence="10">
    <location>
        <begin position="553"/>
        <end position="579"/>
    </location>
</feature>
<feature type="compositionally biased region" description="Low complexity" evidence="10">
    <location>
        <begin position="49"/>
        <end position="61"/>
    </location>
</feature>
<evidence type="ECO:0000256" key="6">
    <source>
        <dbReference type="ARBA" id="ARBA00022703"/>
    </source>
</evidence>
<dbReference type="CDD" id="cd13150">
    <property type="entry name" value="DAXX_histone_binding"/>
    <property type="match status" value="1"/>
</dbReference>
<evidence type="ECO:0000256" key="10">
    <source>
        <dbReference type="SAM" id="MobiDB-lite"/>
    </source>
</evidence>
<dbReference type="Pfam" id="PF20920">
    <property type="entry name" value="DAXX_hist_bd"/>
    <property type="match status" value="1"/>
</dbReference>
<dbReference type="GO" id="GO:0016605">
    <property type="term" value="C:PML body"/>
    <property type="evidence" value="ECO:0007669"/>
    <property type="project" value="TreeGrafter"/>
</dbReference>
<evidence type="ECO:0000256" key="2">
    <source>
        <dbReference type="ARBA" id="ARBA00004286"/>
    </source>
</evidence>
<feature type="compositionally biased region" description="Acidic residues" evidence="10">
    <location>
        <begin position="591"/>
        <end position="607"/>
    </location>
</feature>
<feature type="region of interest" description="Disordered" evidence="10">
    <location>
        <begin position="25"/>
        <end position="100"/>
    </location>
</feature>
<feature type="region of interest" description="Disordered" evidence="10">
    <location>
        <begin position="503"/>
        <end position="607"/>
    </location>
</feature>
<feature type="compositionally biased region" description="Basic and acidic residues" evidence="10">
    <location>
        <begin position="580"/>
        <end position="590"/>
    </location>
</feature>
<feature type="compositionally biased region" description="Basic and acidic residues" evidence="10">
    <location>
        <begin position="503"/>
        <end position="512"/>
    </location>
</feature>
<dbReference type="GO" id="GO:0006915">
    <property type="term" value="P:apoptotic process"/>
    <property type="evidence" value="ECO:0007669"/>
    <property type="project" value="UniProtKB-KW"/>
</dbReference>
<dbReference type="GO" id="GO:0003714">
    <property type="term" value="F:transcription corepressor activity"/>
    <property type="evidence" value="ECO:0007669"/>
    <property type="project" value="TreeGrafter"/>
</dbReference>
<dbReference type="EnsemblMetazoa" id="AMIN001820-RA">
    <property type="protein sequence ID" value="AMIN001820-PA"/>
    <property type="gene ID" value="AMIN001820"/>
</dbReference>
<organism evidence="12 13">
    <name type="scientific">Anopheles minimus</name>
    <dbReference type="NCBI Taxonomy" id="112268"/>
    <lineage>
        <taxon>Eukaryota</taxon>
        <taxon>Metazoa</taxon>
        <taxon>Ecdysozoa</taxon>
        <taxon>Arthropoda</taxon>
        <taxon>Hexapoda</taxon>
        <taxon>Insecta</taxon>
        <taxon>Pterygota</taxon>
        <taxon>Neoptera</taxon>
        <taxon>Endopterygota</taxon>
        <taxon>Diptera</taxon>
        <taxon>Nematocera</taxon>
        <taxon>Culicoidea</taxon>
        <taxon>Culicidae</taxon>
        <taxon>Anophelinae</taxon>
        <taxon>Anopheles</taxon>
    </lineage>
</organism>
<dbReference type="PANTHER" id="PTHR12766">
    <property type="entry name" value="DEATH DOMAIN-ASSOCIATED PROTEIN 6 DAXX"/>
    <property type="match status" value="1"/>
</dbReference>
<reference evidence="12" key="2">
    <citation type="submission" date="2020-05" db="UniProtKB">
        <authorList>
            <consortium name="EnsemblMetazoa"/>
        </authorList>
    </citation>
    <scope>IDENTIFICATION</scope>
    <source>
        <strain evidence="12">MINIMUS1</strain>
    </source>
</reference>
<dbReference type="GO" id="GO:0005694">
    <property type="term" value="C:chromosome"/>
    <property type="evidence" value="ECO:0007669"/>
    <property type="project" value="UniProtKB-SubCell"/>
</dbReference>
<feature type="region of interest" description="Disordered" evidence="10">
    <location>
        <begin position="285"/>
        <end position="312"/>
    </location>
</feature>
<evidence type="ECO:0000256" key="8">
    <source>
        <dbReference type="ARBA" id="ARBA00023186"/>
    </source>
</evidence>
<feature type="compositionally biased region" description="Polar residues" evidence="10">
    <location>
        <begin position="513"/>
        <end position="525"/>
    </location>
</feature>
<evidence type="ECO:0000256" key="7">
    <source>
        <dbReference type="ARBA" id="ARBA00023054"/>
    </source>
</evidence>
<accession>A0A182VUS6</accession>
<sequence>MESTSVIVLDSDSDDGAIMENASNCIGSKRKATHSPHNAHTGTQLNGTSSSSNVVSASGGAQDPPRKRIKPITIASNLSDKRWSDGTTSPHHNNNNNQPIVVNENFAQITYSEDWEQEIKQYHQKLTSGSGDKRKRSLSAQATATVTTAASCRSSTTTNDDSDLNSSNRCSPGIADKDCSEIQASDKSVSRETPHGTIEKNPIGKEFQGLIDACRKADSSKDMEMLIKKKLIRYYEIVHPDYVNSKSFKRAVEKATDGIRAQPHLVFLKLVEIVEELNARQKSRSVAQTVEEQDNPAPEQNSSTGNAKKDQQISRLNRALYVLMKRIQQMEEADVDFNEETKSSYIMAEKLKKRAFEIYEKLCDITGESKNAHRLVRKPIQFKGTQYAEFNRTLSKFVNRSNVFPDLWDVLKCLKHCNNKHDYRLRSERLNRVALDAFTAFGKQLKKRRQTDLYETVMYHTGEEKDPATVDPKLREKLEENKKHYTKVNSIIDKYVEKELTLREENQEKKDTSTTPAENNNETMPSSSKRSATATSSDMTGPNGEMNDNTLELSDDDDDDDDEDDDDDDDEEEDEEDGESTTKENVRPDSFEDVVISDDEELIVLDS</sequence>
<dbReference type="Proteomes" id="UP000075920">
    <property type="component" value="Unassembled WGS sequence"/>
</dbReference>
<evidence type="ECO:0000256" key="3">
    <source>
        <dbReference type="ARBA" id="ARBA00004496"/>
    </source>
</evidence>
<name>A0A182VUS6_9DIPT</name>
<keyword evidence="4" id="KW-0158">Chromosome</keyword>
<dbReference type="InterPro" id="IPR016024">
    <property type="entry name" value="ARM-type_fold"/>
</dbReference>
<dbReference type="GO" id="GO:0042393">
    <property type="term" value="F:histone binding"/>
    <property type="evidence" value="ECO:0007669"/>
    <property type="project" value="InterPro"/>
</dbReference>
<comment type="subcellular location">
    <subcellularLocation>
        <location evidence="2">Chromosome</location>
    </subcellularLocation>
    <subcellularLocation>
        <location evidence="3">Cytoplasm</location>
    </subcellularLocation>
    <subcellularLocation>
        <location evidence="1">Nucleus</location>
    </subcellularLocation>
</comment>
<evidence type="ECO:0000256" key="1">
    <source>
        <dbReference type="ARBA" id="ARBA00004123"/>
    </source>
</evidence>
<dbReference type="STRING" id="112268.A0A182VUS6"/>
<proteinExistence type="predicted"/>
<dbReference type="Gene3D" id="1.10.8.810">
    <property type="entry name" value="Daxx helical bundle domain"/>
    <property type="match status" value="1"/>
</dbReference>
<dbReference type="PANTHER" id="PTHR12766:SF7">
    <property type="entry name" value="DEATH DOMAIN-ASSOCIATED PROTEIN 6"/>
    <property type="match status" value="1"/>
</dbReference>
<evidence type="ECO:0000256" key="9">
    <source>
        <dbReference type="ARBA" id="ARBA00023242"/>
    </source>
</evidence>
<dbReference type="Gene3D" id="1.20.58.2170">
    <property type="match status" value="1"/>
</dbReference>
<evidence type="ECO:0000256" key="5">
    <source>
        <dbReference type="ARBA" id="ARBA00022490"/>
    </source>
</evidence>
<dbReference type="SUPFAM" id="SSF48371">
    <property type="entry name" value="ARM repeat"/>
    <property type="match status" value="1"/>
</dbReference>
<dbReference type="FunFam" id="1.20.58.2170:FF:000001">
    <property type="entry name" value="Death domain-associated protein 6"/>
    <property type="match status" value="1"/>
</dbReference>
<dbReference type="GO" id="GO:0050681">
    <property type="term" value="F:nuclear androgen receptor binding"/>
    <property type="evidence" value="ECO:0007669"/>
    <property type="project" value="TreeGrafter"/>
</dbReference>